<dbReference type="SUPFAM" id="SSF55785">
    <property type="entry name" value="PYP-like sensor domain (PAS domain)"/>
    <property type="match status" value="1"/>
</dbReference>
<sequence>MLLRLPILLTFLLGLLLAGPARADLPSLDLRLSDNLQSHPVSQLQVLEDRHSSFNIRSIRPLLAQQGQLLSGGAALGYSDSSWWVGFRLYGSPGTRYYLLLDNLFIDELEVWIYAKDMLTLHRASGDLRPFVLRETPFPGFMVALPTSGRQPMEVILRLRSSSSVNLPLQVIPAALKDQTLAERWAFNALIVGGLLIMALFHLFKYAALRQPQLGYYCALVLCLALYQASIGGLTTLLFWSRQPLIPPIETNISGSLALVFSCLFIASSLNLKQRALRWLRNGLFLALLLVQAWLISDLESSRPPQLVNLLFLGIGLYQVGLTILGLRLGRPFAAWFALFWTAAILLMILLPLSRAGVIPRNEVLDTLHASLPLINVLLFGMLNGKQLDQLRQALIASQEQAIVNLQRYQNLFGSAAEGIFRCTREGRLLENNPSFRRLCGVPDYQVGLLANSGLPQLIGPQHWQQLQAQLDNAGTASGECPLRGLDGLQHWVLLSLHQHPGEDSIEGILVDLSERRALEQRLESLAAHDSLTGLLNRREVERLLEDCLSGRGQRFSHLLYLDLDQFKQVNDLCGHNAGDQLLRQLALYLQKRLPSQAILARVGGDEFITLLREADDGAAWAVAEQIRQSVEQFVFTWEARPFRLYVSIGLLRLDEGVKDWQTALNWADSAGQQAKQQGRNRIHRFNPADGALLEHQRQLQWITRLREAIEQHHFELFFQSVLPLQEGEPGLHYEVLLRYRDPQSGDWIPPGQFLSAAERYGFLTAIDRWVLRQVCQWLVGNPQHLARLALININLSAHSLVDVEFHQLVDELLRSHQLPTDKLCFEVTEMVALGELGSSAAWISQLRGLGLKVALDDFGSGFASYAYLRRLPLDLLKIDGSFISGIERDPINQAMVGSMVQIARQLGLRTVAEFVESQAALDCLRELGIDYAQGYFIDRPQPLSSLADATLTGATNNNGA</sequence>
<dbReference type="EMBL" id="JACHLL010000005">
    <property type="protein sequence ID" value="MBB6342834.1"/>
    <property type="molecule type" value="Genomic_DNA"/>
</dbReference>
<feature type="domain" description="GGDEF" evidence="3">
    <location>
        <begin position="555"/>
        <end position="688"/>
    </location>
</feature>
<dbReference type="Pfam" id="PF00563">
    <property type="entry name" value="EAL"/>
    <property type="match status" value="1"/>
</dbReference>
<feature type="transmembrane region" description="Helical" evidence="1">
    <location>
        <begin position="185"/>
        <end position="204"/>
    </location>
</feature>
<dbReference type="InterPro" id="IPR050706">
    <property type="entry name" value="Cyclic-di-GMP_PDE-like"/>
</dbReference>
<dbReference type="InterPro" id="IPR029787">
    <property type="entry name" value="Nucleotide_cyclase"/>
</dbReference>
<dbReference type="PANTHER" id="PTHR33121">
    <property type="entry name" value="CYCLIC DI-GMP PHOSPHODIESTERASE PDEF"/>
    <property type="match status" value="1"/>
</dbReference>
<dbReference type="InterPro" id="IPR035965">
    <property type="entry name" value="PAS-like_dom_sf"/>
</dbReference>
<reference evidence="4 5" key="1">
    <citation type="submission" date="2020-08" db="EMBL/GenBank/DDBJ databases">
        <title>Functional genomics of gut bacteria from endangered species of beetles.</title>
        <authorList>
            <person name="Carlos-Shanley C."/>
        </authorList>
    </citation>
    <scope>NUCLEOTIDE SEQUENCE [LARGE SCALE GENOMIC DNA]</scope>
    <source>
        <strain evidence="4 5">S00202</strain>
    </source>
</reference>
<accession>A0A7X0BTY6</accession>
<dbReference type="InterPro" id="IPR043128">
    <property type="entry name" value="Rev_trsase/Diguanyl_cyclase"/>
</dbReference>
<name>A0A7X0BTY6_9PSED</name>
<dbReference type="NCBIfam" id="TIGR00254">
    <property type="entry name" value="GGDEF"/>
    <property type="match status" value="1"/>
</dbReference>
<dbReference type="Gene3D" id="3.30.450.20">
    <property type="entry name" value="PAS domain"/>
    <property type="match status" value="1"/>
</dbReference>
<dbReference type="SMART" id="SM00052">
    <property type="entry name" value="EAL"/>
    <property type="match status" value="1"/>
</dbReference>
<feature type="transmembrane region" description="Helical" evidence="1">
    <location>
        <begin position="334"/>
        <end position="353"/>
    </location>
</feature>
<dbReference type="InterPro" id="IPR001633">
    <property type="entry name" value="EAL_dom"/>
</dbReference>
<evidence type="ECO:0000259" key="3">
    <source>
        <dbReference type="PROSITE" id="PS50887"/>
    </source>
</evidence>
<dbReference type="PROSITE" id="PS50883">
    <property type="entry name" value="EAL"/>
    <property type="match status" value="1"/>
</dbReference>
<keyword evidence="1" id="KW-0812">Transmembrane</keyword>
<feature type="domain" description="EAL" evidence="2">
    <location>
        <begin position="699"/>
        <end position="955"/>
    </location>
</feature>
<dbReference type="SUPFAM" id="SSF55073">
    <property type="entry name" value="Nucleotide cyclase"/>
    <property type="match status" value="1"/>
</dbReference>
<keyword evidence="1" id="KW-1133">Transmembrane helix</keyword>
<dbReference type="SUPFAM" id="SSF141868">
    <property type="entry name" value="EAL domain-like"/>
    <property type="match status" value="1"/>
</dbReference>
<feature type="transmembrane region" description="Helical" evidence="1">
    <location>
        <begin position="279"/>
        <end position="296"/>
    </location>
</feature>
<feature type="transmembrane region" description="Helical" evidence="1">
    <location>
        <begin position="308"/>
        <end position="327"/>
    </location>
</feature>
<evidence type="ECO:0000259" key="2">
    <source>
        <dbReference type="PROSITE" id="PS50883"/>
    </source>
</evidence>
<keyword evidence="5" id="KW-1185">Reference proteome</keyword>
<evidence type="ECO:0000256" key="1">
    <source>
        <dbReference type="SAM" id="Phobius"/>
    </source>
</evidence>
<protein>
    <submittedName>
        <fullName evidence="4">Diguanylate cyclase (GGDEF)-like protein</fullName>
    </submittedName>
</protein>
<dbReference type="PANTHER" id="PTHR33121:SF23">
    <property type="entry name" value="CYCLIC DI-GMP PHOSPHODIESTERASE PDEB"/>
    <property type="match status" value="1"/>
</dbReference>
<dbReference type="GO" id="GO:0071111">
    <property type="term" value="F:cyclic-guanylate-specific phosphodiesterase activity"/>
    <property type="evidence" value="ECO:0007669"/>
    <property type="project" value="InterPro"/>
</dbReference>
<dbReference type="Gene3D" id="3.20.20.450">
    <property type="entry name" value="EAL domain"/>
    <property type="match status" value="1"/>
</dbReference>
<dbReference type="InterPro" id="IPR000014">
    <property type="entry name" value="PAS"/>
</dbReference>
<dbReference type="InterPro" id="IPR011623">
    <property type="entry name" value="7TMR_DISM_rcpt_extracell_dom1"/>
</dbReference>
<dbReference type="InterPro" id="IPR011622">
    <property type="entry name" value="7TMR_DISM_rcpt_extracell_dom2"/>
</dbReference>
<dbReference type="CDD" id="cd01949">
    <property type="entry name" value="GGDEF"/>
    <property type="match status" value="1"/>
</dbReference>
<dbReference type="Pfam" id="PF00990">
    <property type="entry name" value="GGDEF"/>
    <property type="match status" value="1"/>
</dbReference>
<dbReference type="AlphaFoldDB" id="A0A7X0BTY6"/>
<feature type="transmembrane region" description="Helical" evidence="1">
    <location>
        <begin position="216"/>
        <end position="241"/>
    </location>
</feature>
<dbReference type="SMART" id="SM00091">
    <property type="entry name" value="PAS"/>
    <property type="match status" value="1"/>
</dbReference>
<dbReference type="RefSeq" id="WP_184684618.1">
    <property type="nucleotide sequence ID" value="NZ_JACHLL010000005.1"/>
</dbReference>
<proteinExistence type="predicted"/>
<dbReference type="InterPro" id="IPR035919">
    <property type="entry name" value="EAL_sf"/>
</dbReference>
<organism evidence="4 5">
    <name type="scientific">Pseudomonas fluvialis</name>
    <dbReference type="NCBI Taxonomy" id="1793966"/>
    <lineage>
        <taxon>Bacteria</taxon>
        <taxon>Pseudomonadati</taxon>
        <taxon>Pseudomonadota</taxon>
        <taxon>Gammaproteobacteria</taxon>
        <taxon>Pseudomonadales</taxon>
        <taxon>Pseudomonadaceae</taxon>
        <taxon>Pseudomonas</taxon>
    </lineage>
</organism>
<dbReference type="Pfam" id="PF07696">
    <property type="entry name" value="7TMR-DISMED2"/>
    <property type="match status" value="1"/>
</dbReference>
<dbReference type="CDD" id="cd00130">
    <property type="entry name" value="PAS"/>
    <property type="match status" value="1"/>
</dbReference>
<evidence type="ECO:0000313" key="5">
    <source>
        <dbReference type="Proteomes" id="UP000557193"/>
    </source>
</evidence>
<dbReference type="InterPro" id="IPR000160">
    <property type="entry name" value="GGDEF_dom"/>
</dbReference>
<dbReference type="SMART" id="SM00267">
    <property type="entry name" value="GGDEF"/>
    <property type="match status" value="1"/>
</dbReference>
<keyword evidence="1" id="KW-0472">Membrane</keyword>
<dbReference type="Gene3D" id="3.30.70.270">
    <property type="match status" value="1"/>
</dbReference>
<comment type="caution">
    <text evidence="4">The sequence shown here is derived from an EMBL/GenBank/DDBJ whole genome shotgun (WGS) entry which is preliminary data.</text>
</comment>
<evidence type="ECO:0000313" key="4">
    <source>
        <dbReference type="EMBL" id="MBB6342834.1"/>
    </source>
</evidence>
<gene>
    <name evidence="4" type="ORF">HNP49_003016</name>
</gene>
<dbReference type="Proteomes" id="UP000557193">
    <property type="component" value="Unassembled WGS sequence"/>
</dbReference>
<dbReference type="PROSITE" id="PS50887">
    <property type="entry name" value="GGDEF"/>
    <property type="match status" value="1"/>
</dbReference>
<dbReference type="Pfam" id="PF07695">
    <property type="entry name" value="7TMR-DISM_7TM"/>
    <property type="match status" value="1"/>
</dbReference>
<dbReference type="CDD" id="cd01948">
    <property type="entry name" value="EAL"/>
    <property type="match status" value="1"/>
</dbReference>
<dbReference type="Gene3D" id="2.60.40.2380">
    <property type="match status" value="1"/>
</dbReference>
<feature type="transmembrane region" description="Helical" evidence="1">
    <location>
        <begin position="253"/>
        <end position="272"/>
    </location>
</feature>